<dbReference type="GO" id="GO:0016787">
    <property type="term" value="F:hydrolase activity"/>
    <property type="evidence" value="ECO:0007669"/>
    <property type="project" value="UniProtKB-KW"/>
</dbReference>
<dbReference type="InterPro" id="IPR032466">
    <property type="entry name" value="Metal_Hydrolase"/>
</dbReference>
<dbReference type="SUPFAM" id="SSF51556">
    <property type="entry name" value="Metallo-dependent hydrolases"/>
    <property type="match status" value="1"/>
</dbReference>
<comment type="caution">
    <text evidence="3">The sequence shown here is derived from an EMBL/GenBank/DDBJ whole genome shotgun (WGS) entry which is preliminary data.</text>
</comment>
<evidence type="ECO:0000313" key="3">
    <source>
        <dbReference type="EMBL" id="NKY19187.1"/>
    </source>
</evidence>
<dbReference type="PANTHER" id="PTHR21240">
    <property type="entry name" value="2-AMINO-3-CARBOXYLMUCONATE-6-SEMIALDEHYDE DECARBOXYLASE"/>
    <property type="match status" value="1"/>
</dbReference>
<evidence type="ECO:0000313" key="4">
    <source>
        <dbReference type="Proteomes" id="UP000582646"/>
    </source>
</evidence>
<reference evidence="3 4" key="1">
    <citation type="submission" date="2020-04" db="EMBL/GenBank/DDBJ databases">
        <title>MicrobeNet Type strains.</title>
        <authorList>
            <person name="Nicholson A.C."/>
        </authorList>
    </citation>
    <scope>NUCLEOTIDE SEQUENCE [LARGE SCALE GENOMIC DNA]</scope>
    <source>
        <strain evidence="3 4">DSM 44113</strain>
    </source>
</reference>
<dbReference type="InterPro" id="IPR032465">
    <property type="entry name" value="ACMSD"/>
</dbReference>
<keyword evidence="3" id="KW-0378">Hydrolase</keyword>
<dbReference type="Gene3D" id="3.20.20.140">
    <property type="entry name" value="Metal-dependent hydrolases"/>
    <property type="match status" value="1"/>
</dbReference>
<keyword evidence="4" id="KW-1185">Reference proteome</keyword>
<accession>A0A846X0V7</accession>
<dbReference type="Proteomes" id="UP000582646">
    <property type="component" value="Unassembled WGS sequence"/>
</dbReference>
<dbReference type="InterPro" id="IPR006680">
    <property type="entry name" value="Amidohydro-rel"/>
</dbReference>
<protein>
    <submittedName>
        <fullName evidence="3">Amidohydrolase</fullName>
    </submittedName>
</protein>
<dbReference type="GO" id="GO:0016831">
    <property type="term" value="F:carboxy-lyase activity"/>
    <property type="evidence" value="ECO:0007669"/>
    <property type="project" value="InterPro"/>
</dbReference>
<feature type="domain" description="Amidohydrolase-related" evidence="2">
    <location>
        <begin position="61"/>
        <end position="344"/>
    </location>
</feature>
<sequence length="344" mass="37584">MKVICIEEHVSDEAVETAARADFGKVASFLSSISDEVTAGDGTRPQILSLTSAAQGAADIGDARLQQMDDHGIDVQVLALGNTGATQFLPADSAAQTCTDSNNRLADLIAVHPNRFRAFAALPWSDPEAAASELRRTVSDLGFVGAMLCGNVGNAFLDDSRFDVLLAAFAETRVPLYLHPNAPIPAVREKYYDGLGDEVSARLSAFGWGWHNEAGIHAIRLILSGAFDRHPDLQVISGHWGEMVPFFLQRIDDAIPLSVSGLSRTVTQTYREHFYVTPSGMVGDPYQPHFRFIYDMLGPERIMYSVDYPYVSMSGASEFLLGLDIPDRDRDLIAHGNAERLLRL</sequence>
<dbReference type="AlphaFoldDB" id="A0A846X0V7"/>
<proteinExistence type="predicted"/>
<gene>
    <name evidence="3" type="ORF">HF999_12495</name>
</gene>
<dbReference type="PANTHER" id="PTHR21240:SF30">
    <property type="entry name" value="AMIDOHYDROLASE-RELATED DOMAIN-CONTAINING PROTEIN-RELATED"/>
    <property type="match status" value="1"/>
</dbReference>
<dbReference type="Pfam" id="PF04909">
    <property type="entry name" value="Amidohydro_2"/>
    <property type="match status" value="1"/>
</dbReference>
<dbReference type="GO" id="GO:0019748">
    <property type="term" value="P:secondary metabolic process"/>
    <property type="evidence" value="ECO:0007669"/>
    <property type="project" value="TreeGrafter"/>
</dbReference>
<name>A0A846X0V7_9ACTN</name>
<evidence type="ECO:0000256" key="1">
    <source>
        <dbReference type="ARBA" id="ARBA00023239"/>
    </source>
</evidence>
<keyword evidence="1" id="KW-0456">Lyase</keyword>
<dbReference type="EMBL" id="JAAXOQ010000015">
    <property type="protein sequence ID" value="NKY19187.1"/>
    <property type="molecule type" value="Genomic_DNA"/>
</dbReference>
<dbReference type="RefSeq" id="WP_168546189.1">
    <property type="nucleotide sequence ID" value="NZ_BAAAKS010000008.1"/>
</dbReference>
<evidence type="ECO:0000259" key="2">
    <source>
        <dbReference type="Pfam" id="PF04909"/>
    </source>
</evidence>
<organism evidence="3 4">
    <name type="scientific">Tsukamurella spumae</name>
    <dbReference type="NCBI Taxonomy" id="44753"/>
    <lineage>
        <taxon>Bacteria</taxon>
        <taxon>Bacillati</taxon>
        <taxon>Actinomycetota</taxon>
        <taxon>Actinomycetes</taxon>
        <taxon>Mycobacteriales</taxon>
        <taxon>Tsukamurellaceae</taxon>
        <taxon>Tsukamurella</taxon>
    </lineage>
</organism>
<dbReference type="GO" id="GO:0005829">
    <property type="term" value="C:cytosol"/>
    <property type="evidence" value="ECO:0007669"/>
    <property type="project" value="TreeGrafter"/>
</dbReference>